<protein>
    <submittedName>
        <fullName evidence="5">Uncharacterized protein LOC125314043</fullName>
    </submittedName>
</protein>
<dbReference type="InterPro" id="IPR032567">
    <property type="entry name" value="RTL1-rel"/>
</dbReference>
<dbReference type="Pfam" id="PF08284">
    <property type="entry name" value="RVP_2"/>
    <property type="match status" value="1"/>
</dbReference>
<dbReference type="InterPro" id="IPR021109">
    <property type="entry name" value="Peptidase_aspartic_dom_sf"/>
</dbReference>
<dbReference type="PANTHER" id="PTHR15503">
    <property type="entry name" value="LDOC1 RELATED"/>
    <property type="match status" value="1"/>
</dbReference>
<keyword evidence="1" id="KW-0862">Zinc</keyword>
<evidence type="ECO:0000313" key="5">
    <source>
        <dbReference type="RefSeq" id="XP_048131457.1"/>
    </source>
</evidence>
<dbReference type="PROSITE" id="PS50158">
    <property type="entry name" value="ZF_CCHC"/>
    <property type="match status" value="1"/>
</dbReference>
<evidence type="ECO:0000256" key="2">
    <source>
        <dbReference type="SAM" id="MobiDB-lite"/>
    </source>
</evidence>
<feature type="compositionally biased region" description="Low complexity" evidence="2">
    <location>
        <begin position="240"/>
        <end position="250"/>
    </location>
</feature>
<reference evidence="5" key="1">
    <citation type="submission" date="2025-08" db="UniProtKB">
        <authorList>
            <consortium name="RefSeq"/>
        </authorList>
    </citation>
    <scope>IDENTIFICATION</scope>
    <source>
        <tissue evidence="5">Leaf</tissue>
    </source>
</reference>
<dbReference type="InterPro" id="IPR001878">
    <property type="entry name" value="Znf_CCHC"/>
</dbReference>
<keyword evidence="1" id="KW-0863">Zinc-finger</keyword>
<feature type="region of interest" description="Disordered" evidence="2">
    <location>
        <begin position="324"/>
        <end position="343"/>
    </location>
</feature>
<keyword evidence="4" id="KW-1185">Reference proteome</keyword>
<dbReference type="RefSeq" id="XP_048131457.1">
    <property type="nucleotide sequence ID" value="XM_048275500.1"/>
</dbReference>
<dbReference type="Gene3D" id="2.40.70.10">
    <property type="entry name" value="Acid Proteases"/>
    <property type="match status" value="1"/>
</dbReference>
<dbReference type="Proteomes" id="UP000827889">
    <property type="component" value="Chromosome 3"/>
</dbReference>
<sequence length="486" mass="53613">MSGRGRRAPRAPRRRPVRLVDEIDVGAAPPVAPPAAGPARQEPTMAEVMQALGAMGELIGQQIRNQNAATAAAVGAPPVAPPAIPPVDVPPVAVVEDRKAQKMVEQVSKLKPPQFTGSGDPEAATQWIEGLEKVFNLLRCSNEDKVVPAVYQLEARERKMAEFFRLPRNQMTVDQYEAKFSELSKYAPRLIEDPEDRARKFGDGLKPEIKSILAPFNLRDYDDLYERAPIVERDLGERTAASGSRFGSSSRFEKRQGKKPMYGGRHNIPPNRRGAINKPVFRRNEVCSLCHQRHGPGPCPFRNGACYGCGQLGHRVKDCPQRQLGRRAPQPRVPLRGAAPQNFRNRPQAQGRVFAVTREEAKDSPTVSTPLKDSVVAANGCPNRRLVIDGHEGRIDLIVLEMYDFDPIVGMDWLMKQKAVVDCYRKAIQFNPLDGIGFEFVGSRGGTSTLLISSLEATRLLESGCEGYLATVMDVSVEEPKIENIA</sequence>
<dbReference type="Gene3D" id="4.10.60.10">
    <property type="entry name" value="Zinc finger, CCHC-type"/>
    <property type="match status" value="1"/>
</dbReference>
<evidence type="ECO:0000313" key="4">
    <source>
        <dbReference type="Proteomes" id="UP000827889"/>
    </source>
</evidence>
<evidence type="ECO:0000256" key="1">
    <source>
        <dbReference type="PROSITE-ProRule" id="PRU00047"/>
    </source>
</evidence>
<gene>
    <name evidence="5" type="primary">LOC125314043</name>
</gene>
<evidence type="ECO:0000259" key="3">
    <source>
        <dbReference type="PROSITE" id="PS50158"/>
    </source>
</evidence>
<feature type="region of interest" description="Disordered" evidence="2">
    <location>
        <begin position="239"/>
        <end position="275"/>
    </location>
</feature>
<organism evidence="4 5">
    <name type="scientific">Rhodamnia argentea</name>
    <dbReference type="NCBI Taxonomy" id="178133"/>
    <lineage>
        <taxon>Eukaryota</taxon>
        <taxon>Viridiplantae</taxon>
        <taxon>Streptophyta</taxon>
        <taxon>Embryophyta</taxon>
        <taxon>Tracheophyta</taxon>
        <taxon>Spermatophyta</taxon>
        <taxon>Magnoliopsida</taxon>
        <taxon>eudicotyledons</taxon>
        <taxon>Gunneridae</taxon>
        <taxon>Pentapetalae</taxon>
        <taxon>rosids</taxon>
        <taxon>malvids</taxon>
        <taxon>Myrtales</taxon>
        <taxon>Myrtaceae</taxon>
        <taxon>Myrtoideae</taxon>
        <taxon>Myrteae</taxon>
        <taxon>Australasian group</taxon>
        <taxon>Rhodamnia</taxon>
    </lineage>
</organism>
<accession>A0ABM3H4C5</accession>
<dbReference type="PANTHER" id="PTHR15503:SF45">
    <property type="entry name" value="RNA-DIRECTED DNA POLYMERASE HOMOLOG"/>
    <property type="match status" value="1"/>
</dbReference>
<feature type="domain" description="CCHC-type" evidence="3">
    <location>
        <begin position="306"/>
        <end position="321"/>
    </location>
</feature>
<dbReference type="SMART" id="SM00343">
    <property type="entry name" value="ZnF_C2HC"/>
    <property type="match status" value="1"/>
</dbReference>
<keyword evidence="1" id="KW-0479">Metal-binding</keyword>
<dbReference type="GeneID" id="125314043"/>
<dbReference type="Pfam" id="PF00098">
    <property type="entry name" value="zf-CCHC"/>
    <property type="match status" value="1"/>
</dbReference>
<proteinExistence type="predicted"/>
<name>A0ABM3H4C5_9MYRT</name>